<protein>
    <submittedName>
        <fullName evidence="1">Uncharacterized protein</fullName>
    </submittedName>
</protein>
<evidence type="ECO:0000313" key="1">
    <source>
        <dbReference type="EMBL" id="BBN50758.1"/>
    </source>
</evidence>
<evidence type="ECO:0000313" key="2">
    <source>
        <dbReference type="Proteomes" id="UP000327362"/>
    </source>
</evidence>
<dbReference type="EMBL" id="AP020327">
    <property type="protein sequence ID" value="BBN50758.1"/>
    <property type="molecule type" value="Genomic_DNA"/>
</dbReference>
<reference evidence="1 2" key="1">
    <citation type="submission" date="2019-09" db="EMBL/GenBank/DDBJ databases">
        <title>Complete genome sequence of Mycobacterium avium subsp. hominissuis strain JP-H-1.</title>
        <authorList>
            <person name="Kinoshita Y."/>
            <person name="Niwa H."/>
            <person name="Uchida-Fujii E."/>
            <person name="Nukada T."/>
        </authorList>
    </citation>
    <scope>NUCLEOTIDE SEQUENCE [LARGE SCALE GENOMIC DNA]</scope>
    <source>
        <strain evidence="1 2">JP-H-1</strain>
        <plasmid evidence="1 2">p1-JPH1</plasmid>
    </source>
</reference>
<name>A0AAI8ST13_MYCAV</name>
<proteinExistence type="predicted"/>
<sequence length="181" mass="20842">MSTQRHETRYTHIPITFRDEYNDKTYGTIVLDGAMSDTERDELDNYLVRGNEYRPAILELVGLEMNRLDDEWFEMNLSEMTIVTTARLSWDGELDEHPRASIEDFIAAFKAAAERQWRLHGTLHVEIDAASERGWQGTTSALESVIGRVEEQLRRGDLRDLPFTAVTNEDGHVVGRVWVTD</sequence>
<keyword evidence="1" id="KW-0614">Plasmid</keyword>
<dbReference type="RefSeq" id="WP_095785607.1">
    <property type="nucleotide sequence ID" value="NZ_AP020327.1"/>
</dbReference>
<accession>A0AAI8ST13</accession>
<gene>
    <name evidence="1" type="ORF">JPH1_52330</name>
</gene>
<organism evidence="1 2">
    <name type="scientific">Mycobacterium avium subsp. hominissuis</name>
    <dbReference type="NCBI Taxonomy" id="439334"/>
    <lineage>
        <taxon>Bacteria</taxon>
        <taxon>Bacillati</taxon>
        <taxon>Actinomycetota</taxon>
        <taxon>Actinomycetes</taxon>
        <taxon>Mycobacteriales</taxon>
        <taxon>Mycobacteriaceae</taxon>
        <taxon>Mycobacterium</taxon>
        <taxon>Mycobacterium avium complex (MAC)</taxon>
    </lineage>
</organism>
<dbReference type="Proteomes" id="UP000327362">
    <property type="component" value="Plasmid p1-JPH1"/>
</dbReference>
<dbReference type="AlphaFoldDB" id="A0AAI8ST13"/>
<geneLocation type="plasmid" evidence="1 2">
    <name>p1-JPH1</name>
</geneLocation>